<dbReference type="EMBL" id="JAKWBL010000003">
    <property type="protein sequence ID" value="MCH5599169.1"/>
    <property type="molecule type" value="Genomic_DNA"/>
</dbReference>
<evidence type="ECO:0000256" key="3">
    <source>
        <dbReference type="ARBA" id="ARBA00022837"/>
    </source>
</evidence>
<dbReference type="InterPro" id="IPR014718">
    <property type="entry name" value="GH-type_carb-bd"/>
</dbReference>
<dbReference type="InterPro" id="IPR008928">
    <property type="entry name" value="6-hairpin_glycosidase_sf"/>
</dbReference>
<name>A0ABS9SLC5_9BACT</name>
<reference evidence="5 6" key="1">
    <citation type="submission" date="2022-02" db="EMBL/GenBank/DDBJ databases">
        <authorList>
            <person name="Min J."/>
        </authorList>
    </citation>
    <scope>NUCLEOTIDE SEQUENCE [LARGE SCALE GENOMIC DNA]</scope>
    <source>
        <strain evidence="5 6">GR10-1</strain>
    </source>
</reference>
<comment type="caution">
    <text evidence="5">The sequence shown here is derived from an EMBL/GenBank/DDBJ whole genome shotgun (WGS) entry which is preliminary data.</text>
</comment>
<comment type="cofactor">
    <cofactor evidence="1">
        <name>Ca(2+)</name>
        <dbReference type="ChEBI" id="CHEBI:29108"/>
    </cofactor>
</comment>
<dbReference type="SUPFAM" id="SSF48208">
    <property type="entry name" value="Six-hairpin glycosidases"/>
    <property type="match status" value="1"/>
</dbReference>
<dbReference type="Gene3D" id="1.20.1610.10">
    <property type="entry name" value="alpha-1,2-mannosidases domains"/>
    <property type="match status" value="1"/>
</dbReference>
<dbReference type="NCBIfam" id="TIGR01180">
    <property type="entry name" value="aman2_put"/>
    <property type="match status" value="1"/>
</dbReference>
<dbReference type="GO" id="GO:0016787">
    <property type="term" value="F:hydrolase activity"/>
    <property type="evidence" value="ECO:0007669"/>
    <property type="project" value="UniProtKB-KW"/>
</dbReference>
<evidence type="ECO:0000256" key="1">
    <source>
        <dbReference type="ARBA" id="ARBA00001913"/>
    </source>
</evidence>
<dbReference type="Pfam" id="PF07971">
    <property type="entry name" value="Glyco_hydro_92"/>
    <property type="match status" value="1"/>
</dbReference>
<dbReference type="PANTHER" id="PTHR12143:SF43">
    <property type="entry name" value="PUTATIVE-RELATED"/>
    <property type="match status" value="1"/>
</dbReference>
<accession>A0ABS9SLC5</accession>
<keyword evidence="3" id="KW-0106">Calcium</keyword>
<evidence type="ECO:0000256" key="2">
    <source>
        <dbReference type="ARBA" id="ARBA00011245"/>
    </source>
</evidence>
<dbReference type="Gene3D" id="1.20.1050.60">
    <property type="entry name" value="alpha-1,2-mannosidase"/>
    <property type="match status" value="1"/>
</dbReference>
<proteinExistence type="predicted"/>
<keyword evidence="6" id="KW-1185">Reference proteome</keyword>
<dbReference type="InterPro" id="IPR012939">
    <property type="entry name" value="Glyco_hydro_92"/>
</dbReference>
<keyword evidence="5" id="KW-0378">Hydrolase</keyword>
<feature type="domain" description="Glycosyl hydrolase family 92" evidence="4">
    <location>
        <begin position="12"/>
        <end position="488"/>
    </location>
</feature>
<organism evidence="5 6">
    <name type="scientific">Niabella ginsengisoli</name>
    <dbReference type="NCBI Taxonomy" id="522298"/>
    <lineage>
        <taxon>Bacteria</taxon>
        <taxon>Pseudomonadati</taxon>
        <taxon>Bacteroidota</taxon>
        <taxon>Chitinophagia</taxon>
        <taxon>Chitinophagales</taxon>
        <taxon>Chitinophagaceae</taxon>
        <taxon>Niabella</taxon>
    </lineage>
</organism>
<evidence type="ECO:0000259" key="4">
    <source>
        <dbReference type="Pfam" id="PF07971"/>
    </source>
</evidence>
<comment type="subunit">
    <text evidence="2">Monomer.</text>
</comment>
<evidence type="ECO:0000313" key="5">
    <source>
        <dbReference type="EMBL" id="MCH5599169.1"/>
    </source>
</evidence>
<sequence>MKIASSYISLEQAKLNLERELGGDKSLEITKAKAYEVWNKHLKRILVEGDSEEDKATFYSCFFRASLFSRAFFEYDENGNPHYFSPYDGTVHKGYMYTDTGFWDTFRAQFPLNILLHPTMHGRYVNALLDAQEQCGWLPSWSFPNEQGSMIGNHAISLLSDAWAKGLRTFDPQRALEAYYHEANNKGPWGPANGRDGFKEYNELGYVPYPEVREATAKTLEYAYDDFCGYTLAKAVNNKKYIDAFSEKMYNYKNVFDPATNFMRAKNKKGEWSNNFDPTEWGGPFTEGNAWHWVWSVFHDINGLIKLTGGEKEFCSKLDSVFTVPNTVNVGTYGFMIHEMTEMVMANMGQYAHGNQPIQHMPYLYNYARQPWKSQQRTREVMSKLYNATENGYPGDEDQGQTSSWYVLSALGFYSVCPGTDQYVLGSPMFKKITLTLEDGKKFVINANGNNKRNVYIRSARLNNKDYSKNYITYSDITKGGILNLQMDTAPNFKRGIKDADLPFSVSKN</sequence>
<protein>
    <submittedName>
        <fullName evidence="5">Glycoside hydrolase family 92 protein</fullName>
    </submittedName>
</protein>
<dbReference type="RefSeq" id="WP_240830845.1">
    <property type="nucleotide sequence ID" value="NZ_JAKWBL010000003.1"/>
</dbReference>
<gene>
    <name evidence="5" type="ORF">MKP09_15255</name>
</gene>
<dbReference type="InterPro" id="IPR005887">
    <property type="entry name" value="GH92_a_mannosidase_put"/>
</dbReference>
<dbReference type="InterPro" id="IPR050883">
    <property type="entry name" value="PNGase"/>
</dbReference>
<dbReference type="Gene3D" id="2.70.98.10">
    <property type="match status" value="1"/>
</dbReference>
<evidence type="ECO:0000313" key="6">
    <source>
        <dbReference type="Proteomes" id="UP001202248"/>
    </source>
</evidence>
<dbReference type="PANTHER" id="PTHR12143">
    <property type="entry name" value="PEPTIDE N-GLYCANASE PNGASE -RELATED"/>
    <property type="match status" value="1"/>
</dbReference>
<dbReference type="Proteomes" id="UP001202248">
    <property type="component" value="Unassembled WGS sequence"/>
</dbReference>